<evidence type="ECO:0000313" key="6">
    <source>
        <dbReference type="Proteomes" id="UP000287101"/>
    </source>
</evidence>
<keyword evidence="3" id="KW-0067">ATP-binding</keyword>
<evidence type="ECO:0000256" key="2">
    <source>
        <dbReference type="ARBA" id="ARBA00022741"/>
    </source>
</evidence>
<evidence type="ECO:0000256" key="3">
    <source>
        <dbReference type="ARBA" id="ARBA00022840"/>
    </source>
</evidence>
<keyword evidence="2" id="KW-0547">Nucleotide-binding</keyword>
<name>A0A430ABA7_9ENTE</name>
<dbReference type="InterPro" id="IPR027417">
    <property type="entry name" value="P-loop_NTPase"/>
</dbReference>
<dbReference type="RefSeq" id="WP_126829869.1">
    <property type="nucleotide sequence ID" value="NZ_CBCRYB010000006.1"/>
</dbReference>
<reference evidence="5 6" key="1">
    <citation type="submission" date="2017-05" db="EMBL/GenBank/DDBJ databases">
        <title>Vagococcus spp. assemblies.</title>
        <authorList>
            <person name="Gulvik C.A."/>
        </authorList>
    </citation>
    <scope>NUCLEOTIDE SEQUENCE [LARGE SCALE GENOMIC DNA]</scope>
    <source>
        <strain evidence="5 6">CCUG 41755</strain>
    </source>
</reference>
<dbReference type="Gene3D" id="3.40.50.300">
    <property type="entry name" value="P-loop containing nucleotide triphosphate hydrolases"/>
    <property type="match status" value="1"/>
</dbReference>
<sequence length="203" mass="23272">MAQLEMRNLTKKVGFSYYFININLKIPEKKILGFLGKNNAGKTVLCHMLAGLDIEYEGEIIRECATSVGLVDGKEELSSSETIQSYFESIIELDKEENTRDLFQVLEEVGLDGNSLIPLCDYSDMNKKKVLIAKAILFNRELVIFDEPFYGLDTFSKIEIKSLIIKMMQNHYTMAVTSPHEKDLTEICDIIYLIEGRQIHRFV</sequence>
<keyword evidence="1" id="KW-0813">Transport</keyword>
<dbReference type="OrthoDB" id="9804819at2"/>
<dbReference type="PROSITE" id="PS50893">
    <property type="entry name" value="ABC_TRANSPORTER_2"/>
    <property type="match status" value="1"/>
</dbReference>
<evidence type="ECO:0000259" key="4">
    <source>
        <dbReference type="PROSITE" id="PS50893"/>
    </source>
</evidence>
<dbReference type="EMBL" id="NGJY01000001">
    <property type="protein sequence ID" value="RSU04524.1"/>
    <property type="molecule type" value="Genomic_DNA"/>
</dbReference>
<evidence type="ECO:0000313" key="5">
    <source>
        <dbReference type="EMBL" id="RSU04524.1"/>
    </source>
</evidence>
<accession>A0A430ABA7</accession>
<dbReference type="PANTHER" id="PTHR42939:SF1">
    <property type="entry name" value="ABC TRANSPORTER ATP-BINDING PROTEIN ALBC-RELATED"/>
    <property type="match status" value="1"/>
</dbReference>
<keyword evidence="6" id="KW-1185">Reference proteome</keyword>
<proteinExistence type="predicted"/>
<dbReference type="SUPFAM" id="SSF52540">
    <property type="entry name" value="P-loop containing nucleoside triphosphate hydrolases"/>
    <property type="match status" value="1"/>
</dbReference>
<protein>
    <recommendedName>
        <fullName evidence="4">ABC transporter domain-containing protein</fullName>
    </recommendedName>
</protein>
<dbReference type="AlphaFoldDB" id="A0A430ABA7"/>
<dbReference type="Proteomes" id="UP000287101">
    <property type="component" value="Unassembled WGS sequence"/>
</dbReference>
<dbReference type="GO" id="GO:0005524">
    <property type="term" value="F:ATP binding"/>
    <property type="evidence" value="ECO:0007669"/>
    <property type="project" value="UniProtKB-KW"/>
</dbReference>
<dbReference type="Pfam" id="PF00005">
    <property type="entry name" value="ABC_tran"/>
    <property type="match status" value="1"/>
</dbReference>
<dbReference type="InterPro" id="IPR051782">
    <property type="entry name" value="ABC_Transporter_VariousFunc"/>
</dbReference>
<comment type="caution">
    <text evidence="5">The sequence shown here is derived from an EMBL/GenBank/DDBJ whole genome shotgun (WGS) entry which is preliminary data.</text>
</comment>
<feature type="domain" description="ABC transporter" evidence="4">
    <location>
        <begin position="4"/>
        <end position="203"/>
    </location>
</feature>
<organism evidence="5 6">
    <name type="scientific">Vagococcus fessus</name>
    <dbReference type="NCBI Taxonomy" id="120370"/>
    <lineage>
        <taxon>Bacteria</taxon>
        <taxon>Bacillati</taxon>
        <taxon>Bacillota</taxon>
        <taxon>Bacilli</taxon>
        <taxon>Lactobacillales</taxon>
        <taxon>Enterococcaceae</taxon>
        <taxon>Vagococcus</taxon>
    </lineage>
</organism>
<dbReference type="PANTHER" id="PTHR42939">
    <property type="entry name" value="ABC TRANSPORTER ATP-BINDING PROTEIN ALBC-RELATED"/>
    <property type="match status" value="1"/>
</dbReference>
<dbReference type="GO" id="GO:0016887">
    <property type="term" value="F:ATP hydrolysis activity"/>
    <property type="evidence" value="ECO:0007669"/>
    <property type="project" value="InterPro"/>
</dbReference>
<evidence type="ECO:0000256" key="1">
    <source>
        <dbReference type="ARBA" id="ARBA00022448"/>
    </source>
</evidence>
<dbReference type="InterPro" id="IPR003439">
    <property type="entry name" value="ABC_transporter-like_ATP-bd"/>
</dbReference>
<gene>
    <name evidence="5" type="ORF">CBF31_00450</name>
</gene>